<gene>
    <name evidence="2" type="ORF">DAT39_021585</name>
</gene>
<evidence type="ECO:0000313" key="3">
    <source>
        <dbReference type="Proteomes" id="UP000727407"/>
    </source>
</evidence>
<feature type="compositionally biased region" description="Pro residues" evidence="1">
    <location>
        <begin position="78"/>
        <end position="87"/>
    </location>
</feature>
<keyword evidence="3" id="KW-1185">Reference proteome</keyword>
<feature type="compositionally biased region" description="Polar residues" evidence="1">
    <location>
        <begin position="31"/>
        <end position="53"/>
    </location>
</feature>
<dbReference type="AlphaFoldDB" id="A0A8J4WS51"/>
<accession>A0A8J4WS51</accession>
<evidence type="ECO:0000313" key="2">
    <source>
        <dbReference type="EMBL" id="KAF5888707.1"/>
    </source>
</evidence>
<feature type="compositionally biased region" description="Polar residues" evidence="1">
    <location>
        <begin position="7"/>
        <end position="24"/>
    </location>
</feature>
<organism evidence="2 3">
    <name type="scientific">Clarias magur</name>
    <name type="common">Asian catfish</name>
    <name type="synonym">Macropteronotus magur</name>
    <dbReference type="NCBI Taxonomy" id="1594786"/>
    <lineage>
        <taxon>Eukaryota</taxon>
        <taxon>Metazoa</taxon>
        <taxon>Chordata</taxon>
        <taxon>Craniata</taxon>
        <taxon>Vertebrata</taxon>
        <taxon>Euteleostomi</taxon>
        <taxon>Actinopterygii</taxon>
        <taxon>Neopterygii</taxon>
        <taxon>Teleostei</taxon>
        <taxon>Ostariophysi</taxon>
        <taxon>Siluriformes</taxon>
        <taxon>Clariidae</taxon>
        <taxon>Clarias</taxon>
    </lineage>
</organism>
<reference evidence="2" key="1">
    <citation type="submission" date="2020-07" db="EMBL/GenBank/DDBJ databases">
        <title>Clarias magur genome sequencing, assembly and annotation.</title>
        <authorList>
            <person name="Kushwaha B."/>
            <person name="Kumar R."/>
            <person name="Das P."/>
            <person name="Joshi C.G."/>
            <person name="Kumar D."/>
            <person name="Nagpure N.S."/>
            <person name="Pandey M."/>
            <person name="Agarwal S."/>
            <person name="Srivastava S."/>
            <person name="Singh M."/>
            <person name="Sahoo L."/>
            <person name="Jayasankar P."/>
            <person name="Meher P.K."/>
            <person name="Koringa P.G."/>
            <person name="Iquebal M.A."/>
            <person name="Das S.P."/>
            <person name="Bit A."/>
            <person name="Patnaik S."/>
            <person name="Patel N."/>
            <person name="Shah T.M."/>
            <person name="Hinsu A."/>
            <person name="Jena J.K."/>
        </authorList>
    </citation>
    <scope>NUCLEOTIDE SEQUENCE</scope>
    <source>
        <strain evidence="2">CIFAMagur01</strain>
        <tissue evidence="2">Testis</tissue>
    </source>
</reference>
<evidence type="ECO:0000256" key="1">
    <source>
        <dbReference type="SAM" id="MobiDB-lite"/>
    </source>
</evidence>
<feature type="region of interest" description="Disordered" evidence="1">
    <location>
        <begin position="1"/>
        <end position="87"/>
    </location>
</feature>
<proteinExistence type="predicted"/>
<dbReference type="EMBL" id="QNUK01000933">
    <property type="protein sequence ID" value="KAF5888707.1"/>
    <property type="molecule type" value="Genomic_DNA"/>
</dbReference>
<comment type="caution">
    <text evidence="2">The sequence shown here is derived from an EMBL/GenBank/DDBJ whole genome shotgun (WGS) entry which is preliminary data.</text>
</comment>
<protein>
    <submittedName>
        <fullName evidence="2">Uncharacterized protein</fullName>
    </submittedName>
</protein>
<feature type="compositionally biased region" description="Basic and acidic residues" evidence="1">
    <location>
        <begin position="68"/>
        <end position="77"/>
    </location>
</feature>
<sequence>MAHGSRAPQTQYRRSTDAVQTQRGTFPAEQASLTGTLQPSTQRKISTFGVKSNQAREEYSSSVQSGVEDVHLLREKPPPTPPTVQLQ</sequence>
<name>A0A8J4WS51_CLAMG</name>
<dbReference type="Proteomes" id="UP000727407">
    <property type="component" value="Unassembled WGS sequence"/>
</dbReference>